<evidence type="ECO:0000256" key="2">
    <source>
        <dbReference type="ARBA" id="ARBA00022692"/>
    </source>
</evidence>
<keyword evidence="4 5" id="KW-0472">Membrane</keyword>
<sequence length="247" mass="27772">MNKILYSCIAEVKRAIRNPYYVLWSLLIPVCFYIIFTKVFTFNDNAADQALWEAHYLMSMAAFSVMGSSVMTVGIRLVQDKQQGFITFLKVTPLPEYVYIISQMVGQSVIHILSIVVIFFAGALLNDVSLMAMQWVLSGVWILFGSLVFLALGTLVGTMNKVETASGVSNILFLGLALLGGMWMPLNAMPTLLQDIATWLPSYHYANGPWEIIRGNSPAWNNIFMLIVFLCLFMVLSVYIRRKQEGL</sequence>
<dbReference type="AlphaFoldDB" id="A0A1M5RBC5"/>
<dbReference type="Proteomes" id="UP000184079">
    <property type="component" value="Unassembled WGS sequence"/>
</dbReference>
<feature type="transmembrane region" description="Helical" evidence="5">
    <location>
        <begin position="135"/>
        <end position="156"/>
    </location>
</feature>
<dbReference type="InterPro" id="IPR047817">
    <property type="entry name" value="ABC2_TM_bact-type"/>
</dbReference>
<feature type="transmembrane region" description="Helical" evidence="5">
    <location>
        <begin position="98"/>
        <end position="123"/>
    </location>
</feature>
<evidence type="ECO:0000256" key="1">
    <source>
        <dbReference type="ARBA" id="ARBA00004141"/>
    </source>
</evidence>
<proteinExistence type="predicted"/>
<reference evidence="8" key="1">
    <citation type="submission" date="2016-11" db="EMBL/GenBank/DDBJ databases">
        <authorList>
            <person name="Varghese N."/>
            <person name="Submissions S."/>
        </authorList>
    </citation>
    <scope>NUCLEOTIDE SEQUENCE [LARGE SCALE GENOMIC DNA]</scope>
    <source>
        <strain evidence="8">CGMCC 1.6496</strain>
    </source>
</reference>
<organism evidence="7 8">
    <name type="scientific">Virgibacillus chiguensis</name>
    <dbReference type="NCBI Taxonomy" id="411959"/>
    <lineage>
        <taxon>Bacteria</taxon>
        <taxon>Bacillati</taxon>
        <taxon>Bacillota</taxon>
        <taxon>Bacilli</taxon>
        <taxon>Bacillales</taxon>
        <taxon>Bacillaceae</taxon>
        <taxon>Virgibacillus</taxon>
    </lineage>
</organism>
<feature type="domain" description="ABC transmembrane type-2" evidence="6">
    <location>
        <begin position="20"/>
        <end position="244"/>
    </location>
</feature>
<dbReference type="GO" id="GO:0043190">
    <property type="term" value="C:ATP-binding cassette (ABC) transporter complex"/>
    <property type="evidence" value="ECO:0007669"/>
    <property type="project" value="InterPro"/>
</dbReference>
<evidence type="ECO:0000256" key="4">
    <source>
        <dbReference type="ARBA" id="ARBA00023136"/>
    </source>
</evidence>
<dbReference type="OrthoDB" id="63188at2"/>
<dbReference type="InterPro" id="IPR013525">
    <property type="entry name" value="ABC2_TM"/>
</dbReference>
<dbReference type="GO" id="GO:0140359">
    <property type="term" value="F:ABC-type transporter activity"/>
    <property type="evidence" value="ECO:0007669"/>
    <property type="project" value="InterPro"/>
</dbReference>
<name>A0A1M5RBC5_9BACI</name>
<evidence type="ECO:0000313" key="7">
    <source>
        <dbReference type="EMBL" id="SHH23369.1"/>
    </source>
</evidence>
<feature type="transmembrane region" description="Helical" evidence="5">
    <location>
        <begin position="219"/>
        <end position="240"/>
    </location>
</feature>
<keyword evidence="3 5" id="KW-1133">Transmembrane helix</keyword>
<feature type="transmembrane region" description="Helical" evidence="5">
    <location>
        <begin position="20"/>
        <end position="36"/>
    </location>
</feature>
<dbReference type="EMBL" id="FQXD01000005">
    <property type="protein sequence ID" value="SHH23369.1"/>
    <property type="molecule type" value="Genomic_DNA"/>
</dbReference>
<comment type="subcellular location">
    <subcellularLocation>
        <location evidence="1">Membrane</location>
        <topology evidence="1">Multi-pass membrane protein</topology>
    </subcellularLocation>
</comment>
<evidence type="ECO:0000256" key="5">
    <source>
        <dbReference type="SAM" id="Phobius"/>
    </source>
</evidence>
<gene>
    <name evidence="7" type="ORF">SAMN05421807_10583</name>
</gene>
<feature type="transmembrane region" description="Helical" evidence="5">
    <location>
        <begin position="168"/>
        <end position="186"/>
    </location>
</feature>
<evidence type="ECO:0000313" key="8">
    <source>
        <dbReference type="Proteomes" id="UP000184079"/>
    </source>
</evidence>
<protein>
    <submittedName>
        <fullName evidence="7">ABC-2 type transport system permease protein</fullName>
    </submittedName>
</protein>
<dbReference type="InterPro" id="IPR051784">
    <property type="entry name" value="Nod_factor_ABC_transporter"/>
</dbReference>
<evidence type="ECO:0000256" key="3">
    <source>
        <dbReference type="ARBA" id="ARBA00022989"/>
    </source>
</evidence>
<dbReference type="PANTHER" id="PTHR43229:SF2">
    <property type="entry name" value="NODULATION PROTEIN J"/>
    <property type="match status" value="1"/>
</dbReference>
<keyword evidence="2 5" id="KW-0812">Transmembrane</keyword>
<dbReference type="PROSITE" id="PS51012">
    <property type="entry name" value="ABC_TM2"/>
    <property type="match status" value="1"/>
</dbReference>
<feature type="transmembrane region" description="Helical" evidence="5">
    <location>
        <begin position="56"/>
        <end position="78"/>
    </location>
</feature>
<dbReference type="PANTHER" id="PTHR43229">
    <property type="entry name" value="NODULATION PROTEIN J"/>
    <property type="match status" value="1"/>
</dbReference>
<dbReference type="RefSeq" id="WP_073006879.1">
    <property type="nucleotide sequence ID" value="NZ_FQXD01000005.1"/>
</dbReference>
<dbReference type="PIRSF" id="PIRSF006648">
    <property type="entry name" value="DrrB"/>
    <property type="match status" value="1"/>
</dbReference>
<dbReference type="Pfam" id="PF12698">
    <property type="entry name" value="ABC2_membrane_3"/>
    <property type="match status" value="1"/>
</dbReference>
<evidence type="ECO:0000259" key="6">
    <source>
        <dbReference type="PROSITE" id="PS51012"/>
    </source>
</evidence>
<dbReference type="InterPro" id="IPR000412">
    <property type="entry name" value="ABC_2_transport"/>
</dbReference>
<keyword evidence="8" id="KW-1185">Reference proteome</keyword>
<accession>A0A1M5RBC5</accession>